<evidence type="ECO:0000313" key="2">
    <source>
        <dbReference type="Proteomes" id="UP001500751"/>
    </source>
</evidence>
<organism evidence="1 2">
    <name type="scientific">Catenulispora yoronensis</name>
    <dbReference type="NCBI Taxonomy" id="450799"/>
    <lineage>
        <taxon>Bacteria</taxon>
        <taxon>Bacillati</taxon>
        <taxon>Actinomycetota</taxon>
        <taxon>Actinomycetes</taxon>
        <taxon>Catenulisporales</taxon>
        <taxon>Catenulisporaceae</taxon>
        <taxon>Catenulispora</taxon>
    </lineage>
</organism>
<reference evidence="1 2" key="1">
    <citation type="journal article" date="2019" name="Int. J. Syst. Evol. Microbiol.">
        <title>The Global Catalogue of Microorganisms (GCM) 10K type strain sequencing project: providing services to taxonomists for standard genome sequencing and annotation.</title>
        <authorList>
            <consortium name="The Broad Institute Genomics Platform"/>
            <consortium name="The Broad Institute Genome Sequencing Center for Infectious Disease"/>
            <person name="Wu L."/>
            <person name="Ma J."/>
        </authorList>
    </citation>
    <scope>NUCLEOTIDE SEQUENCE [LARGE SCALE GENOMIC DNA]</scope>
    <source>
        <strain evidence="1 2">JCM 16014</strain>
    </source>
</reference>
<name>A0ABN2UQ55_9ACTN</name>
<dbReference type="EMBL" id="BAAAQN010000031">
    <property type="protein sequence ID" value="GAA2041524.1"/>
    <property type="molecule type" value="Genomic_DNA"/>
</dbReference>
<comment type="caution">
    <text evidence="1">The sequence shown here is derived from an EMBL/GenBank/DDBJ whole genome shotgun (WGS) entry which is preliminary data.</text>
</comment>
<dbReference type="RefSeq" id="WP_344668082.1">
    <property type="nucleotide sequence ID" value="NZ_BAAAQN010000031.1"/>
</dbReference>
<evidence type="ECO:0000313" key="1">
    <source>
        <dbReference type="EMBL" id="GAA2041524.1"/>
    </source>
</evidence>
<dbReference type="Proteomes" id="UP001500751">
    <property type="component" value="Unassembled WGS sequence"/>
</dbReference>
<gene>
    <name evidence="1" type="ORF">GCM10009839_49990</name>
</gene>
<dbReference type="InterPro" id="IPR019734">
    <property type="entry name" value="TPR_rpt"/>
</dbReference>
<dbReference type="Pfam" id="PF14559">
    <property type="entry name" value="TPR_19"/>
    <property type="match status" value="1"/>
</dbReference>
<dbReference type="Pfam" id="PF13432">
    <property type="entry name" value="TPR_16"/>
    <property type="match status" value="1"/>
</dbReference>
<keyword evidence="2" id="KW-1185">Reference proteome</keyword>
<dbReference type="SMART" id="SM00028">
    <property type="entry name" value="TPR"/>
    <property type="match status" value="5"/>
</dbReference>
<dbReference type="SUPFAM" id="SSF48452">
    <property type="entry name" value="TPR-like"/>
    <property type="match status" value="3"/>
</dbReference>
<protein>
    <recommendedName>
        <fullName evidence="3">Tetratricopeptide repeat protein</fullName>
    </recommendedName>
</protein>
<proteinExistence type="predicted"/>
<dbReference type="Gene3D" id="1.25.40.10">
    <property type="entry name" value="Tetratricopeptide repeat domain"/>
    <property type="match status" value="3"/>
</dbReference>
<accession>A0ABN2UQ55</accession>
<dbReference type="InterPro" id="IPR011990">
    <property type="entry name" value="TPR-like_helical_dom_sf"/>
</dbReference>
<evidence type="ECO:0008006" key="3">
    <source>
        <dbReference type="Google" id="ProtNLM"/>
    </source>
</evidence>
<sequence>MFPGSKLRRGRRALEAGARAFSEGRLNEAEDTFAKARDHVREAVGTDTTARAIMARAETGIGRVRLRRGEFPSARTAFTDGLQQGAKTRGDFFWAGCAAAHCGDYSQAAVLFTSAITTEPGLPGSAEPSGAAIADDAPALGRVYRHRAYAHLKQGLYDRALADLLVAEKQSAMLDNDARAVIAWLLSRKGRWTEAGKYLGPVRKPKPAAVDALMAYVAFGEGRPFQAFDLFRRVCSRDRENADLLLAYGVAAYETGKYDISRVAWERARLVDPTDSQYQRLIESAELARIRQLATEGDYEAAIGQLRAIDPNHRAIVSLRFIAAFEAVSKGTASAARLAQLAESSLRGQGGLRGLRGQGGQAGADDPKLWRCLALLNAVEGLHEQAREYWERLLAHDPDDRLARLGAALAAFHRGDPKRALADLGVLIGAAAQDDDIGRRAVHAAVAHHSRNGDWKAVLATLPKSGPLAGRESLALIAEAAYRTGRHEWVLASPDHPEYLPWKALAWLRLGAPGSGPEAPEQAFVAAALADPRTRGQLAPLAHPILAQQLADQNWDRVSYLLTCFGPLATGDLAPGPTPVTMSAEAVVHVLAGNRRAAVETIERAGHLTPRNHRIGYRRALILLHSASASDLQARKVADWTACIAAWVQLLHSDEFWNTWRQRAESRYGEPVTPRMVDTLQDSLRELLESRIAANDGPRAWLMAQWNREDSAATMLAAHGGLPLPRARGGGDLVCGPLRISELELHRDLGDHLFTGPKTRKRAVSATDMSYQFSRIGLAAARLAAGFPAEVVDLARDLRCAECRRTRKTKASTVPARPQVCHDECPTFELENPALSAFDPQAARSMLSRRASELCVKALMEMARAAVAVQPLDKGALQGHWRDAVGYAGFTGQQPATRRSVSTMALGRAVVLAADKKWDDEVAVLDAALDVIGEDTKADRDKVVVALARSLENRACELYNGTYATSKPNLARIEQAVADERRSESYRPHVKQTTENLGIMLRFLQNVRSRNKETGAYRALLVEEEELYARALTFRKDDADLERRLNDVRARILKEFGG</sequence>